<dbReference type="InterPro" id="IPR016181">
    <property type="entry name" value="Acyl_CoA_acyltransferase"/>
</dbReference>
<evidence type="ECO:0000313" key="3">
    <source>
        <dbReference type="Proteomes" id="UP000483765"/>
    </source>
</evidence>
<sequence length="196" mass="23614">MTTQPTIAVLKEEHLYSIWKNGYSQIQPEWKKWDGPYFEDYQMYPDFEAFRMSKLYNFFCNDTVWGIFVDQEPIGIVTQHWEDEKTRWLEIGIVIYQQKYWNGGYGTRALKLWMDHIFQTTTELEHIGLTTWSGNHRMMRAAEKIGMIKEAQIRKVRYWKGHYYDSVKYGIIREEWEADKITPTPDSLPLTNDYKN</sequence>
<dbReference type="Pfam" id="PF13302">
    <property type="entry name" value="Acetyltransf_3"/>
    <property type="match status" value="1"/>
</dbReference>
<comment type="caution">
    <text evidence="2">The sequence shown here is derived from an EMBL/GenBank/DDBJ whole genome shotgun (WGS) entry which is preliminary data.</text>
</comment>
<gene>
    <name evidence="2" type="ORF">GLP18_04905</name>
</gene>
<dbReference type="RefSeq" id="WP_160864024.1">
    <property type="nucleotide sequence ID" value="NZ_WNXH01000006.1"/>
</dbReference>
<dbReference type="GO" id="GO:0016747">
    <property type="term" value="F:acyltransferase activity, transferring groups other than amino-acyl groups"/>
    <property type="evidence" value="ECO:0007669"/>
    <property type="project" value="InterPro"/>
</dbReference>
<organism evidence="2 3">
    <name type="scientific">Streptococcus suis</name>
    <dbReference type="NCBI Taxonomy" id="1307"/>
    <lineage>
        <taxon>Bacteria</taxon>
        <taxon>Bacillati</taxon>
        <taxon>Bacillota</taxon>
        <taxon>Bacilli</taxon>
        <taxon>Lactobacillales</taxon>
        <taxon>Streptococcaceae</taxon>
        <taxon>Streptococcus</taxon>
    </lineage>
</organism>
<evidence type="ECO:0000259" key="1">
    <source>
        <dbReference type="PROSITE" id="PS51186"/>
    </source>
</evidence>
<dbReference type="Proteomes" id="UP000483765">
    <property type="component" value="Unassembled WGS sequence"/>
</dbReference>
<evidence type="ECO:0000313" key="2">
    <source>
        <dbReference type="EMBL" id="MYN69578.1"/>
    </source>
</evidence>
<dbReference type="EMBL" id="WNXH01000006">
    <property type="protein sequence ID" value="MYN69578.1"/>
    <property type="molecule type" value="Genomic_DNA"/>
</dbReference>
<dbReference type="PANTHER" id="PTHR43415">
    <property type="entry name" value="SPERMIDINE N(1)-ACETYLTRANSFERASE"/>
    <property type="match status" value="1"/>
</dbReference>
<dbReference type="PROSITE" id="PS51186">
    <property type="entry name" value="GNAT"/>
    <property type="match status" value="1"/>
</dbReference>
<proteinExistence type="predicted"/>
<dbReference type="Gene3D" id="3.40.630.30">
    <property type="match status" value="1"/>
</dbReference>
<dbReference type="SUPFAM" id="SSF55729">
    <property type="entry name" value="Acyl-CoA N-acyltransferases (Nat)"/>
    <property type="match status" value="1"/>
</dbReference>
<feature type="domain" description="N-acetyltransferase" evidence="1">
    <location>
        <begin position="5"/>
        <end position="170"/>
    </location>
</feature>
<protein>
    <submittedName>
        <fullName evidence="2">GNAT family N-acetyltransferase</fullName>
    </submittedName>
</protein>
<dbReference type="PANTHER" id="PTHR43415:SF4">
    <property type="entry name" value="N-ACETYLTRANSFERASE DOMAIN-CONTAINING PROTEIN"/>
    <property type="match status" value="1"/>
</dbReference>
<accession>A0A6L8MWS7</accession>
<keyword evidence="2" id="KW-0808">Transferase</keyword>
<dbReference type="AlphaFoldDB" id="A0A6L8MWS7"/>
<dbReference type="InterPro" id="IPR000182">
    <property type="entry name" value="GNAT_dom"/>
</dbReference>
<name>A0A6L8MWS7_STRSU</name>
<reference evidence="2 3" key="1">
    <citation type="submission" date="2019-11" db="EMBL/GenBank/DDBJ databases">
        <title>Divergent Streptococcus suis from cattle.</title>
        <authorList>
            <person name="Williamson C."/>
        </authorList>
    </citation>
    <scope>NUCLEOTIDE SEQUENCE [LARGE SCALE GENOMIC DNA]</scope>
    <source>
        <strain evidence="2 3">10-36905</strain>
    </source>
</reference>